<proteinExistence type="predicted"/>
<keyword evidence="1" id="KW-0472">Membrane</keyword>
<evidence type="ECO:0000256" key="1">
    <source>
        <dbReference type="SAM" id="Phobius"/>
    </source>
</evidence>
<evidence type="ECO:0000313" key="2">
    <source>
        <dbReference type="EMBL" id="URI15212.1"/>
    </source>
</evidence>
<keyword evidence="3" id="KW-1185">Reference proteome</keyword>
<sequence length="160" mass="17002">MSLRERHLWIAIIVTVGVWGLYGWRLVSHVAAGDLKGQGFAADMGGLFVLGLALIAVGEGVLTLVARLAPCGREREGAAERRAALTASHVSLMALIGLLSAVAATLFVLGLIGDPVLRPLLRWTTPANLLVLIANALLACLVLSELARFGLTLAYLRTRR</sequence>
<feature type="transmembrane region" description="Helical" evidence="1">
    <location>
        <begin position="90"/>
        <end position="112"/>
    </location>
</feature>
<gene>
    <name evidence="2" type="ORF">M8231_15705</name>
</gene>
<feature type="transmembrane region" description="Helical" evidence="1">
    <location>
        <begin position="132"/>
        <end position="156"/>
    </location>
</feature>
<evidence type="ECO:0000313" key="3">
    <source>
        <dbReference type="Proteomes" id="UP001055429"/>
    </source>
</evidence>
<accession>A0ABY4SKH1</accession>
<dbReference type="EMBL" id="CP097649">
    <property type="protein sequence ID" value="URI15212.1"/>
    <property type="molecule type" value="Genomic_DNA"/>
</dbReference>
<feature type="transmembrane region" description="Helical" evidence="1">
    <location>
        <begin position="47"/>
        <end position="69"/>
    </location>
</feature>
<keyword evidence="1" id="KW-1133">Transmembrane helix</keyword>
<dbReference type="RefSeq" id="WP_249751787.1">
    <property type="nucleotide sequence ID" value="NZ_CP097298.1"/>
</dbReference>
<reference evidence="2" key="1">
    <citation type="submission" date="2022-05" db="EMBL/GenBank/DDBJ databases">
        <title>Brevundimonas albigilva TT17 genome sequence.</title>
        <authorList>
            <person name="Lee K."/>
            <person name="Son H."/>
        </authorList>
    </citation>
    <scope>NUCLEOTIDE SEQUENCE</scope>
    <source>
        <strain evidence="2">TT17</strain>
    </source>
</reference>
<feature type="transmembrane region" description="Helical" evidence="1">
    <location>
        <begin position="7"/>
        <end position="27"/>
    </location>
</feature>
<name>A0ABY4SKH1_9CAUL</name>
<organism evidence="2 3">
    <name type="scientific">Brevundimonas albigilva</name>
    <dbReference type="NCBI Taxonomy" id="1312364"/>
    <lineage>
        <taxon>Bacteria</taxon>
        <taxon>Pseudomonadati</taxon>
        <taxon>Pseudomonadota</taxon>
        <taxon>Alphaproteobacteria</taxon>
        <taxon>Caulobacterales</taxon>
        <taxon>Caulobacteraceae</taxon>
        <taxon>Brevundimonas</taxon>
    </lineage>
</organism>
<protein>
    <recommendedName>
        <fullName evidence="4">Tripartite tricarboxylate transporter TctB family protein</fullName>
    </recommendedName>
</protein>
<dbReference type="Proteomes" id="UP001055429">
    <property type="component" value="Chromosome"/>
</dbReference>
<evidence type="ECO:0008006" key="4">
    <source>
        <dbReference type="Google" id="ProtNLM"/>
    </source>
</evidence>
<keyword evidence="1" id="KW-0812">Transmembrane</keyword>